<accession>A0A6M3JGL1</accession>
<evidence type="ECO:0000313" key="1">
    <source>
        <dbReference type="EMBL" id="QJA58533.1"/>
    </source>
</evidence>
<gene>
    <name evidence="2" type="ORF">MM415A07106_0005</name>
    <name evidence="1" type="ORF">MM415B01439_0010</name>
</gene>
<sequence length="67" mass="7376">MKVKMKKCAICENEITHVITNENKLIGIFSTPDGYICNDCIKASEEAGVLEFANDSDGSIPSRIIKE</sequence>
<dbReference type="AlphaFoldDB" id="A0A6M3JGL1"/>
<proteinExistence type="predicted"/>
<dbReference type="EMBL" id="MT141605">
    <property type="protein sequence ID" value="QJA68305.1"/>
    <property type="molecule type" value="Genomic_DNA"/>
</dbReference>
<protein>
    <submittedName>
        <fullName evidence="2">Uncharacterized protein</fullName>
    </submittedName>
</protein>
<evidence type="ECO:0000313" key="2">
    <source>
        <dbReference type="EMBL" id="QJA68305.1"/>
    </source>
</evidence>
<reference evidence="2" key="1">
    <citation type="submission" date="2020-03" db="EMBL/GenBank/DDBJ databases">
        <title>The deep terrestrial virosphere.</title>
        <authorList>
            <person name="Holmfeldt K."/>
            <person name="Nilsson E."/>
            <person name="Simone D."/>
            <person name="Lopez-Fernandez M."/>
            <person name="Wu X."/>
            <person name="de Brujin I."/>
            <person name="Lundin D."/>
            <person name="Andersson A."/>
            <person name="Bertilsson S."/>
            <person name="Dopson M."/>
        </authorList>
    </citation>
    <scope>NUCLEOTIDE SEQUENCE</scope>
    <source>
        <strain evidence="2">MM415A07106</strain>
        <strain evidence="1">MM415B01439</strain>
    </source>
</reference>
<name>A0A6M3JGL1_9ZZZZ</name>
<dbReference type="EMBL" id="MT141328">
    <property type="protein sequence ID" value="QJA58533.1"/>
    <property type="molecule type" value="Genomic_DNA"/>
</dbReference>
<organism evidence="2">
    <name type="scientific">viral metagenome</name>
    <dbReference type="NCBI Taxonomy" id="1070528"/>
    <lineage>
        <taxon>unclassified sequences</taxon>
        <taxon>metagenomes</taxon>
        <taxon>organismal metagenomes</taxon>
    </lineage>
</organism>